<feature type="domain" description="Sulfatase N-terminal" evidence="7">
    <location>
        <begin position="166"/>
        <end position="447"/>
    </location>
</feature>
<proteinExistence type="predicted"/>
<dbReference type="Gene3D" id="3.40.720.10">
    <property type="entry name" value="Alkaline Phosphatase, subunit A"/>
    <property type="match status" value="1"/>
</dbReference>
<dbReference type="PANTHER" id="PTHR47371:SF3">
    <property type="entry name" value="PHOSPHOGLYCEROL TRANSFERASE I"/>
    <property type="match status" value="1"/>
</dbReference>
<protein>
    <submittedName>
        <fullName evidence="8">Phosphoglycerol transferase</fullName>
    </submittedName>
</protein>
<name>A0A1H2FNW4_9GAMM</name>
<evidence type="ECO:0000256" key="6">
    <source>
        <dbReference type="SAM" id="Phobius"/>
    </source>
</evidence>
<dbReference type="InterPro" id="IPR050448">
    <property type="entry name" value="OpgB/LTA_synthase_biosynth"/>
</dbReference>
<dbReference type="AlphaFoldDB" id="A0A1H2FNW4"/>
<reference evidence="9" key="1">
    <citation type="submission" date="2016-10" db="EMBL/GenBank/DDBJ databases">
        <authorList>
            <person name="Varghese N."/>
            <person name="Submissions S."/>
        </authorList>
    </citation>
    <scope>NUCLEOTIDE SEQUENCE [LARGE SCALE GENOMIC DNA]</scope>
    <source>
        <strain evidence="9">CECT 8338</strain>
    </source>
</reference>
<dbReference type="Proteomes" id="UP000243924">
    <property type="component" value="Chromosome I"/>
</dbReference>
<evidence type="ECO:0000256" key="1">
    <source>
        <dbReference type="ARBA" id="ARBA00004651"/>
    </source>
</evidence>
<dbReference type="Pfam" id="PF00884">
    <property type="entry name" value="Sulfatase"/>
    <property type="match status" value="1"/>
</dbReference>
<dbReference type="CDD" id="cd16015">
    <property type="entry name" value="LTA_synthase"/>
    <property type="match status" value="1"/>
</dbReference>
<dbReference type="EMBL" id="LT629787">
    <property type="protein sequence ID" value="SDU09002.1"/>
    <property type="molecule type" value="Genomic_DNA"/>
</dbReference>
<keyword evidence="2" id="KW-1003">Cell membrane</keyword>
<evidence type="ECO:0000256" key="5">
    <source>
        <dbReference type="ARBA" id="ARBA00023136"/>
    </source>
</evidence>
<keyword evidence="4 6" id="KW-1133">Transmembrane helix</keyword>
<keyword evidence="9" id="KW-1185">Reference proteome</keyword>
<evidence type="ECO:0000256" key="4">
    <source>
        <dbReference type="ARBA" id="ARBA00022989"/>
    </source>
</evidence>
<gene>
    <name evidence="8" type="ORF">SAMN05216210_1695</name>
</gene>
<dbReference type="RefSeq" id="WP_092385951.1">
    <property type="nucleotide sequence ID" value="NZ_LT629787.1"/>
</dbReference>
<feature type="transmembrane region" description="Helical" evidence="6">
    <location>
        <begin position="79"/>
        <end position="100"/>
    </location>
</feature>
<keyword evidence="5 6" id="KW-0472">Membrane</keyword>
<dbReference type="InterPro" id="IPR000917">
    <property type="entry name" value="Sulfatase_N"/>
</dbReference>
<evidence type="ECO:0000313" key="9">
    <source>
        <dbReference type="Proteomes" id="UP000243924"/>
    </source>
</evidence>
<organism evidence="8 9">
    <name type="scientific">Halopseudomonas salegens</name>
    <dbReference type="NCBI Taxonomy" id="1434072"/>
    <lineage>
        <taxon>Bacteria</taxon>
        <taxon>Pseudomonadati</taxon>
        <taxon>Pseudomonadota</taxon>
        <taxon>Gammaproteobacteria</taxon>
        <taxon>Pseudomonadales</taxon>
        <taxon>Pseudomonadaceae</taxon>
        <taxon>Halopseudomonas</taxon>
    </lineage>
</organism>
<dbReference type="OrthoDB" id="9760224at2"/>
<feature type="transmembrane region" description="Helical" evidence="6">
    <location>
        <begin position="112"/>
        <end position="130"/>
    </location>
</feature>
<comment type="subcellular location">
    <subcellularLocation>
        <location evidence="1">Cell membrane</location>
        <topology evidence="1">Multi-pass membrane protein</topology>
    </subcellularLocation>
</comment>
<dbReference type="PANTHER" id="PTHR47371">
    <property type="entry name" value="LIPOTEICHOIC ACID SYNTHASE"/>
    <property type="match status" value="1"/>
</dbReference>
<dbReference type="InterPro" id="IPR017850">
    <property type="entry name" value="Alkaline_phosphatase_core_sf"/>
</dbReference>
<dbReference type="STRING" id="1434072.SAMN05216210_1695"/>
<accession>A0A1H2FNW4</accession>
<dbReference type="GO" id="GO:0016740">
    <property type="term" value="F:transferase activity"/>
    <property type="evidence" value="ECO:0007669"/>
    <property type="project" value="UniProtKB-KW"/>
</dbReference>
<evidence type="ECO:0000256" key="3">
    <source>
        <dbReference type="ARBA" id="ARBA00022692"/>
    </source>
</evidence>
<dbReference type="SUPFAM" id="SSF53649">
    <property type="entry name" value="Alkaline phosphatase-like"/>
    <property type="match status" value="1"/>
</dbReference>
<evidence type="ECO:0000259" key="7">
    <source>
        <dbReference type="Pfam" id="PF00884"/>
    </source>
</evidence>
<dbReference type="GO" id="GO:0005886">
    <property type="term" value="C:plasma membrane"/>
    <property type="evidence" value="ECO:0007669"/>
    <property type="project" value="UniProtKB-SubCell"/>
</dbReference>
<keyword evidence="3 6" id="KW-0812">Transmembrane</keyword>
<sequence>MTLTLASLILTLLGMLLGLRAISAAAPRIAFAALCWLQLFLLGAYWLANHLSGVGIDESVIYHLQEDMQGMGLVPFLDLIIFSALYLLAIFVLSGLIVRFSRAAGVKAGSGWRRISGFVALCAALAFNPASHDIVELYMPSALMEGMEIPVEYQAVNHLPATREPKNLVVLYLESVEDTYFDDALFPDLLPELSALKETAISFSDIRQVHGTSWTIAGMTASQCGIPLVTPGSGNSQGGLDQFLPKAICLGDLLAAHNYHLNYMGGATLSFAGKGRFYASHGFTEIDGRDELLPAQADPDYHSTWGLYDDTLYDLATERLHELHAAPAPFGLFLLTLDTHHPDGHMSRSCADVVYQNGDNPILNSVHCTDRLAAGFIRRFLASEAAEDTVLVVLSDHLAMPNTATTLLQQGTRRNLVMLFTPDQPSAQINKPGSLLDVAPTIKQAIGFDSPSLGLGRSLLADVPTLVESQPDTDEWLRTYRPLFQSMWSYPDIKEGILIDPAAKTVQLGQRQLDYPVLFLLNEQQAITEVYFNDANPATLTREVSNLTQDQPFIWIDECRKQSTRHADEGECLLFGHLGQSAPMTPEPVNEQPLLSYDRVRQAMDSPALDATRYTTRQQQLTSIEQTLRTREHQFAAHDTDPMHDAEYLLHSFSGPGVTSAVQNLGTDQTLPLQRGLTLVGFSAREDAAILAHVDTCQLAEQSETAEPGVFRHAIDNAEQYSAFAVIAHDSAQCGAVDFSPLFASTPFTQWGNIGFRAPYIGIMTRSGKVQEHVGRFGENLSVHAEHFISPEP</sequence>
<keyword evidence="8" id="KW-0808">Transferase</keyword>
<evidence type="ECO:0000256" key="2">
    <source>
        <dbReference type="ARBA" id="ARBA00022475"/>
    </source>
</evidence>
<evidence type="ECO:0000313" key="8">
    <source>
        <dbReference type="EMBL" id="SDU09002.1"/>
    </source>
</evidence>